<accession>A0A7J5HDB0</accession>
<gene>
    <name evidence="1" type="ORF">GAQ44_01095</name>
</gene>
<dbReference type="Pfam" id="PF01501">
    <property type="entry name" value="Glyco_transf_8"/>
    <property type="match status" value="1"/>
</dbReference>
<sequence length="39" mass="4738">MDLQEWRKQEITKKCFEYLNPNKPMHFDQDTLNAVLQGK</sequence>
<protein>
    <submittedName>
        <fullName evidence="1">Uncharacterized protein</fullName>
    </submittedName>
</protein>
<evidence type="ECO:0000313" key="1">
    <source>
        <dbReference type="EMBL" id="KAB4188063.1"/>
    </source>
</evidence>
<organism evidence="1 2">
    <name type="scientific">Bacteroides uniformis</name>
    <dbReference type="NCBI Taxonomy" id="820"/>
    <lineage>
        <taxon>Bacteria</taxon>
        <taxon>Pseudomonadati</taxon>
        <taxon>Bacteroidota</taxon>
        <taxon>Bacteroidia</taxon>
        <taxon>Bacteroidales</taxon>
        <taxon>Bacteroidaceae</taxon>
        <taxon>Bacteroides</taxon>
    </lineage>
</organism>
<comment type="caution">
    <text evidence="1">The sequence shown here is derived from an EMBL/GenBank/DDBJ whole genome shotgun (WGS) entry which is preliminary data.</text>
</comment>
<dbReference type="GO" id="GO:0016757">
    <property type="term" value="F:glycosyltransferase activity"/>
    <property type="evidence" value="ECO:0007669"/>
    <property type="project" value="InterPro"/>
</dbReference>
<evidence type="ECO:0000313" key="2">
    <source>
        <dbReference type="Proteomes" id="UP000487221"/>
    </source>
</evidence>
<dbReference type="Proteomes" id="UP000487221">
    <property type="component" value="Unassembled WGS sequence"/>
</dbReference>
<dbReference type="SUPFAM" id="SSF53448">
    <property type="entry name" value="Nucleotide-diphospho-sugar transferases"/>
    <property type="match status" value="1"/>
</dbReference>
<dbReference type="InterPro" id="IPR029044">
    <property type="entry name" value="Nucleotide-diphossugar_trans"/>
</dbReference>
<reference evidence="1 2" key="1">
    <citation type="journal article" date="2019" name="Nat. Med.">
        <title>A library of human gut bacterial isolates paired with longitudinal multiomics data enables mechanistic microbiome research.</title>
        <authorList>
            <person name="Poyet M."/>
            <person name="Groussin M."/>
            <person name="Gibbons S.M."/>
            <person name="Avila-Pacheco J."/>
            <person name="Jiang X."/>
            <person name="Kearney S.M."/>
            <person name="Perrotta A.R."/>
            <person name="Berdy B."/>
            <person name="Zhao S."/>
            <person name="Lieberman T.D."/>
            <person name="Swanson P.K."/>
            <person name="Smith M."/>
            <person name="Roesemann S."/>
            <person name="Alexander J.E."/>
            <person name="Rich S.A."/>
            <person name="Livny J."/>
            <person name="Vlamakis H."/>
            <person name="Clish C."/>
            <person name="Bullock K."/>
            <person name="Deik A."/>
            <person name="Scott J."/>
            <person name="Pierce K.A."/>
            <person name="Xavier R.J."/>
            <person name="Alm E.J."/>
        </authorList>
    </citation>
    <scope>NUCLEOTIDE SEQUENCE [LARGE SCALE GENOMIC DNA]</scope>
    <source>
        <strain evidence="1 2">BIOML-A19</strain>
    </source>
</reference>
<dbReference type="InterPro" id="IPR002495">
    <property type="entry name" value="Glyco_trans_8"/>
</dbReference>
<dbReference type="EMBL" id="WCTY01000002">
    <property type="protein sequence ID" value="KAB4188063.1"/>
    <property type="molecule type" value="Genomic_DNA"/>
</dbReference>
<name>A0A7J5HDB0_BACUN</name>
<proteinExistence type="predicted"/>
<dbReference type="Gene3D" id="3.90.550.10">
    <property type="entry name" value="Spore Coat Polysaccharide Biosynthesis Protein SpsA, Chain A"/>
    <property type="match status" value="1"/>
</dbReference>
<dbReference type="AlphaFoldDB" id="A0A7J5HDB0"/>